<dbReference type="EMBL" id="PDLN01000029">
    <property type="protein sequence ID" value="RDW56356.1"/>
    <property type="molecule type" value="Genomic_DNA"/>
</dbReference>
<keyword evidence="3" id="KW-1185">Reference proteome</keyword>
<sequence>MPRLNNLYFWFSACLSYTRGSLASPTSDHFHGSTPYMTCATWTLPVAATADNVIFDVPHVDSDIDVPDYVWYEDTWSTPNLAARTRSTLHVDDTFGINVQLCMPTLDTKGKRQILQIATPGFGFDKRYWDVEVESDKYSYVRAAVKAGYSILTYDRLGTGLSDKPDAYNIVQAPLQVEILKSLTILARNGELTKAAEPHFAGGLAVSNFTKFVHIGHSFGSTVTNALQAQYPELSDGAIQTGWLVSEHLGTFGQAAFGYQYARQNDPIKFNDRGSGYIVTGTKNSFQQLFLAKALLDPKMLNYGNSIKQPGTVGEGAPTGPIIGIPAIDFKGPLQIFMGEHDFPICDGDCKGVYNVTELKKSSFPKASALEVYIQPGTGHGCALHKNATAGYQVMFDFLDSNGL</sequence>
<dbReference type="OrthoDB" id="190201at2759"/>
<reference evidence="2 3" key="1">
    <citation type="journal article" date="2018" name="IMA Fungus">
        <title>IMA Genome-F 9: Draft genome sequence of Annulohypoxylon stygium, Aspergillus mulundensis, Berkeleyomyces basicola (syn. Thielaviopsis basicola), Ceratocystis smalleyi, two Cercospora beticola strains, Coleophoma cylindrospora, Fusarium fracticaudum, Phialophora cf. hyalina, and Morchella septimelata.</title>
        <authorList>
            <person name="Wingfield B.D."/>
            <person name="Bills G.F."/>
            <person name="Dong Y."/>
            <person name="Huang W."/>
            <person name="Nel W.J."/>
            <person name="Swalarsk-Parry B.S."/>
            <person name="Vaghefi N."/>
            <person name="Wilken P.M."/>
            <person name="An Z."/>
            <person name="de Beer Z.W."/>
            <person name="De Vos L."/>
            <person name="Chen L."/>
            <person name="Duong T.A."/>
            <person name="Gao Y."/>
            <person name="Hammerbacher A."/>
            <person name="Kikkert J.R."/>
            <person name="Li Y."/>
            <person name="Li H."/>
            <person name="Li K."/>
            <person name="Li Q."/>
            <person name="Liu X."/>
            <person name="Ma X."/>
            <person name="Naidoo K."/>
            <person name="Pethybridge S.J."/>
            <person name="Sun J."/>
            <person name="Steenkamp E.T."/>
            <person name="van der Nest M.A."/>
            <person name="van Wyk S."/>
            <person name="Wingfield M.J."/>
            <person name="Xiong C."/>
            <person name="Yue Q."/>
            <person name="Zhang X."/>
        </authorList>
    </citation>
    <scope>NUCLEOTIDE SEQUENCE [LARGE SCALE GENOMIC DNA]</scope>
    <source>
        <strain evidence="2 3">BP5796</strain>
    </source>
</reference>
<comment type="caution">
    <text evidence="2">The sequence shown here is derived from an EMBL/GenBank/DDBJ whole genome shotgun (WGS) entry which is preliminary data.</text>
</comment>
<name>A0A3D8Q360_9HELO</name>
<evidence type="ECO:0000313" key="2">
    <source>
        <dbReference type="EMBL" id="RDW56356.1"/>
    </source>
</evidence>
<feature type="signal peptide" evidence="1">
    <location>
        <begin position="1"/>
        <end position="23"/>
    </location>
</feature>
<evidence type="ECO:0008006" key="4">
    <source>
        <dbReference type="Google" id="ProtNLM"/>
    </source>
</evidence>
<dbReference type="AlphaFoldDB" id="A0A3D8Q360"/>
<evidence type="ECO:0000256" key="1">
    <source>
        <dbReference type="SAM" id="SignalP"/>
    </source>
</evidence>
<evidence type="ECO:0000313" key="3">
    <source>
        <dbReference type="Proteomes" id="UP000256328"/>
    </source>
</evidence>
<proteinExistence type="predicted"/>
<feature type="chain" id="PRO_5017811708" description="AB hydrolase-1 domain-containing protein" evidence="1">
    <location>
        <begin position="24"/>
        <end position="404"/>
    </location>
</feature>
<accession>A0A3D8Q360</accession>
<dbReference type="InterPro" id="IPR029058">
    <property type="entry name" value="AB_hydrolase_fold"/>
</dbReference>
<dbReference type="Proteomes" id="UP000256328">
    <property type="component" value="Unassembled WGS sequence"/>
</dbReference>
<dbReference type="Gene3D" id="3.40.50.1820">
    <property type="entry name" value="alpha/beta hydrolase"/>
    <property type="match status" value="1"/>
</dbReference>
<organism evidence="2 3">
    <name type="scientific">Coleophoma crateriformis</name>
    <dbReference type="NCBI Taxonomy" id="565419"/>
    <lineage>
        <taxon>Eukaryota</taxon>
        <taxon>Fungi</taxon>
        <taxon>Dikarya</taxon>
        <taxon>Ascomycota</taxon>
        <taxon>Pezizomycotina</taxon>
        <taxon>Leotiomycetes</taxon>
        <taxon>Helotiales</taxon>
        <taxon>Dermateaceae</taxon>
        <taxon>Coleophoma</taxon>
    </lineage>
</organism>
<dbReference type="SUPFAM" id="SSF53474">
    <property type="entry name" value="alpha/beta-Hydrolases"/>
    <property type="match status" value="1"/>
</dbReference>
<keyword evidence="1" id="KW-0732">Signal</keyword>
<gene>
    <name evidence="2" type="ORF">BP5796_13231</name>
</gene>
<protein>
    <recommendedName>
        <fullName evidence="4">AB hydrolase-1 domain-containing protein</fullName>
    </recommendedName>
</protein>